<accession>A0A3R7DWE0</accession>
<organism evidence="1 2">
    <name type="scientific">Halopiger aswanensis</name>
    <dbReference type="NCBI Taxonomy" id="148449"/>
    <lineage>
        <taxon>Archaea</taxon>
        <taxon>Methanobacteriati</taxon>
        <taxon>Methanobacteriota</taxon>
        <taxon>Stenosarchaea group</taxon>
        <taxon>Halobacteria</taxon>
        <taxon>Halobacteriales</taxon>
        <taxon>Natrialbaceae</taxon>
        <taxon>Halopiger</taxon>
    </lineage>
</organism>
<protein>
    <submittedName>
        <fullName evidence="1">Uncharacterized protein</fullName>
    </submittedName>
</protein>
<keyword evidence="2" id="KW-1185">Reference proteome</keyword>
<dbReference type="EMBL" id="RAPO01000010">
    <property type="protein sequence ID" value="RKD86245.1"/>
    <property type="molecule type" value="Genomic_DNA"/>
</dbReference>
<name>A0A3R7DWE0_9EURY</name>
<comment type="caution">
    <text evidence="1">The sequence shown here is derived from an EMBL/GenBank/DDBJ whole genome shotgun (WGS) entry which is preliminary data.</text>
</comment>
<sequence>MKDFQRQRDLEGSEVDVPLEELYSELGHLCDQF</sequence>
<gene>
    <name evidence="1" type="ORF">ATJ93_4662</name>
</gene>
<dbReference type="AlphaFoldDB" id="A0A3R7DWE0"/>
<dbReference type="Proteomes" id="UP000283805">
    <property type="component" value="Unassembled WGS sequence"/>
</dbReference>
<evidence type="ECO:0000313" key="2">
    <source>
        <dbReference type="Proteomes" id="UP000283805"/>
    </source>
</evidence>
<proteinExistence type="predicted"/>
<reference evidence="1 2" key="1">
    <citation type="submission" date="2018-09" db="EMBL/GenBank/DDBJ databases">
        <title>Genomic Encyclopedia of Archaeal and Bacterial Type Strains, Phase II (KMG-II): from individual species to whole genera.</title>
        <authorList>
            <person name="Goeker M."/>
        </authorList>
    </citation>
    <scope>NUCLEOTIDE SEQUENCE [LARGE SCALE GENOMIC DNA]</scope>
    <source>
        <strain evidence="1 2">DSM 13151</strain>
    </source>
</reference>
<evidence type="ECO:0000313" key="1">
    <source>
        <dbReference type="EMBL" id="RKD86245.1"/>
    </source>
</evidence>